<evidence type="ECO:0000313" key="8">
    <source>
        <dbReference type="EMBL" id="CAH9051098.1"/>
    </source>
</evidence>
<dbReference type="GO" id="GO:0030627">
    <property type="term" value="F:pre-mRNA 5'-splice site binding"/>
    <property type="evidence" value="ECO:0007669"/>
    <property type="project" value="TreeGrafter"/>
</dbReference>
<comment type="caution">
    <text evidence="8">The sequence shown here is derived from an EMBL/GenBank/DDBJ whole genome shotgun (WGS) entry which is preliminary data.</text>
</comment>
<dbReference type="PANTHER" id="PTHR17204">
    <property type="entry name" value="PRE-MRNA PROCESSING PROTEIN PRP39-RELATED"/>
    <property type="match status" value="1"/>
</dbReference>
<keyword evidence="5" id="KW-0539">Nucleus</keyword>
<dbReference type="InterPro" id="IPR011990">
    <property type="entry name" value="TPR-like_helical_dom_sf"/>
</dbReference>
<dbReference type="FunFam" id="1.25.40.10:FF:000064">
    <property type="entry name" value="Putative pre-mrna-processing factor 39"/>
    <property type="match status" value="1"/>
</dbReference>
<reference evidence="8" key="1">
    <citation type="submission" date="2022-07" db="EMBL/GenBank/DDBJ databases">
        <authorList>
            <person name="Macas J."/>
            <person name="Novak P."/>
            <person name="Neumann P."/>
        </authorList>
    </citation>
    <scope>NUCLEOTIDE SEQUENCE</scope>
</reference>
<name>A0AAV0BYQ8_9ASTE</name>
<keyword evidence="2" id="KW-0507">mRNA processing</keyword>
<dbReference type="GO" id="GO:0000395">
    <property type="term" value="P:mRNA 5'-splice site recognition"/>
    <property type="evidence" value="ECO:0007669"/>
    <property type="project" value="TreeGrafter"/>
</dbReference>
<dbReference type="Pfam" id="PF23241">
    <property type="entry name" value="HAT_PRP39_C"/>
    <property type="match status" value="1"/>
</dbReference>
<proteinExistence type="inferred from homology"/>
<dbReference type="GO" id="GO:0000243">
    <property type="term" value="C:commitment complex"/>
    <property type="evidence" value="ECO:0007669"/>
    <property type="project" value="TreeGrafter"/>
</dbReference>
<evidence type="ECO:0000313" key="10">
    <source>
        <dbReference type="Proteomes" id="UP001152523"/>
    </source>
</evidence>
<protein>
    <submittedName>
        <fullName evidence="8">Uncharacterized protein</fullName>
    </submittedName>
</protein>
<feature type="compositionally biased region" description="Polar residues" evidence="7">
    <location>
        <begin position="1"/>
        <end position="14"/>
    </location>
</feature>
<comment type="subcellular location">
    <subcellularLocation>
        <location evidence="1">Nucleus</location>
    </subcellularLocation>
</comment>
<comment type="similarity">
    <text evidence="6">Belongs to the PRP39 family.</text>
</comment>
<dbReference type="Gene3D" id="1.25.40.10">
    <property type="entry name" value="Tetratricopeptide repeat domain"/>
    <property type="match status" value="1"/>
</dbReference>
<dbReference type="GO" id="GO:0005685">
    <property type="term" value="C:U1 snRNP"/>
    <property type="evidence" value="ECO:0007669"/>
    <property type="project" value="TreeGrafter"/>
</dbReference>
<evidence type="ECO:0000313" key="9">
    <source>
        <dbReference type="EMBL" id="CAH9129457.1"/>
    </source>
</evidence>
<evidence type="ECO:0000256" key="6">
    <source>
        <dbReference type="ARBA" id="ARBA00038019"/>
    </source>
</evidence>
<feature type="region of interest" description="Disordered" evidence="7">
    <location>
        <begin position="1"/>
        <end position="32"/>
    </location>
</feature>
<dbReference type="GO" id="GO:0071004">
    <property type="term" value="C:U2-type prespliceosome"/>
    <property type="evidence" value="ECO:0007669"/>
    <property type="project" value="TreeGrafter"/>
</dbReference>
<accession>A0AAV0BYQ8</accession>
<evidence type="ECO:0000256" key="4">
    <source>
        <dbReference type="ARBA" id="ARBA00023187"/>
    </source>
</evidence>
<evidence type="ECO:0000256" key="2">
    <source>
        <dbReference type="ARBA" id="ARBA00022664"/>
    </source>
</evidence>
<dbReference type="SUPFAM" id="SSF48452">
    <property type="entry name" value="TPR-like"/>
    <property type="match status" value="1"/>
</dbReference>
<dbReference type="PANTHER" id="PTHR17204:SF5">
    <property type="entry name" value="PRE-MRNA-PROCESSING FACTOR 39"/>
    <property type="match status" value="1"/>
</dbReference>
<gene>
    <name evidence="8" type="ORF">CEPIT_LOCUS164</name>
    <name evidence="9" type="ORF">CEPIT_LOCUS29867</name>
</gene>
<evidence type="ECO:0000256" key="3">
    <source>
        <dbReference type="ARBA" id="ARBA00022737"/>
    </source>
</evidence>
<dbReference type="Pfam" id="PF23240">
    <property type="entry name" value="HAT_PRP39_N"/>
    <property type="match status" value="1"/>
</dbReference>
<evidence type="ECO:0000256" key="7">
    <source>
        <dbReference type="SAM" id="MobiDB-lite"/>
    </source>
</evidence>
<feature type="region of interest" description="Disordered" evidence="7">
    <location>
        <begin position="48"/>
        <end position="68"/>
    </location>
</feature>
<dbReference type="InterPro" id="IPR059164">
    <property type="entry name" value="HAT_PRP39_C"/>
</dbReference>
<keyword evidence="3" id="KW-0677">Repeat</keyword>
<dbReference type="Proteomes" id="UP001152523">
    <property type="component" value="Unassembled WGS sequence"/>
</dbReference>
<keyword evidence="10" id="KW-1185">Reference proteome</keyword>
<sequence>MTDQGTVVTQSSTAMDYESADHKIGGSNTSELENNVVPETSVEYSATHTSIGDPVTSAPHEDRSSDVGAANFTDSAQQEIPTVTGQVDASQATSYTTSINGNNSEVRDAVFTSVIENGIQSDSIHDSTTMHQLVDDSAISHEEDRLWSIVRTNSLDFGAWTALIEETEKVSEGNIVKIRKVYDTFLAEFPLCYGYWKKYADHEARIGSMDKVVEVYERAVQGVTYSVDMWLHYCVFAINTYGDPETIRRLFERALAYVGTDYLSFPLWDKYLEYEYTQQSWPHVATIYTRVLEIPNQQLDRYFEGFKELVASRPLSELRTDEEKEAAAVATGSDTTIVEQVEGEVHPTTESLKPASSSLKDAEELEKYISIREEIYKKAKEFDSKIIGFETAIRRPYFHVRPLNSAELENWHNYLDFIEGNDDFNKVLGTTVILGVFQLCG</sequence>
<evidence type="ECO:0000256" key="1">
    <source>
        <dbReference type="ARBA" id="ARBA00004123"/>
    </source>
</evidence>
<keyword evidence="4" id="KW-0508">mRNA splicing</keyword>
<dbReference type="InterPro" id="IPR003107">
    <property type="entry name" value="HAT"/>
</dbReference>
<evidence type="ECO:0000256" key="5">
    <source>
        <dbReference type="ARBA" id="ARBA00023242"/>
    </source>
</evidence>
<dbReference type="SMART" id="SM00386">
    <property type="entry name" value="HAT"/>
    <property type="match status" value="3"/>
</dbReference>
<dbReference type="AlphaFoldDB" id="A0AAV0BYQ8"/>
<dbReference type="EMBL" id="CAMAPF010000003">
    <property type="protein sequence ID" value="CAH9051098.1"/>
    <property type="molecule type" value="Genomic_DNA"/>
</dbReference>
<dbReference type="EMBL" id="CAMAPF010000955">
    <property type="protein sequence ID" value="CAH9129457.1"/>
    <property type="molecule type" value="Genomic_DNA"/>
</dbReference>
<organism evidence="8 10">
    <name type="scientific">Cuscuta epithymum</name>
    <dbReference type="NCBI Taxonomy" id="186058"/>
    <lineage>
        <taxon>Eukaryota</taxon>
        <taxon>Viridiplantae</taxon>
        <taxon>Streptophyta</taxon>
        <taxon>Embryophyta</taxon>
        <taxon>Tracheophyta</taxon>
        <taxon>Spermatophyta</taxon>
        <taxon>Magnoliopsida</taxon>
        <taxon>eudicotyledons</taxon>
        <taxon>Gunneridae</taxon>
        <taxon>Pentapetalae</taxon>
        <taxon>asterids</taxon>
        <taxon>lamiids</taxon>
        <taxon>Solanales</taxon>
        <taxon>Convolvulaceae</taxon>
        <taxon>Cuscuteae</taxon>
        <taxon>Cuscuta</taxon>
        <taxon>Cuscuta subgen. Cuscuta</taxon>
    </lineage>
</organism>